<dbReference type="PROSITE" id="PS00099">
    <property type="entry name" value="THIOLASE_3"/>
    <property type="match status" value="1"/>
</dbReference>
<evidence type="ECO:0000259" key="9">
    <source>
        <dbReference type="Pfam" id="PF02803"/>
    </source>
</evidence>
<evidence type="ECO:0000256" key="7">
    <source>
        <dbReference type="RuleBase" id="RU003557"/>
    </source>
</evidence>
<dbReference type="CDD" id="cd00751">
    <property type="entry name" value="thiolase"/>
    <property type="match status" value="1"/>
</dbReference>
<dbReference type="NCBIfam" id="TIGR01930">
    <property type="entry name" value="AcCoA-C-Actrans"/>
    <property type="match status" value="1"/>
</dbReference>
<dbReference type="SUPFAM" id="SSF53901">
    <property type="entry name" value="Thiolase-like"/>
    <property type="match status" value="2"/>
</dbReference>
<dbReference type="EC" id="2.3.1.9" evidence="2"/>
<dbReference type="OrthoDB" id="9764892at2"/>
<protein>
    <recommendedName>
        <fullName evidence="2">acetyl-CoA C-acetyltransferase</fullName>
        <ecNumber evidence="2">2.3.1.9</ecNumber>
    </recommendedName>
    <alternativeName>
        <fullName evidence="5">Acetoacetyl-CoA thiolase</fullName>
    </alternativeName>
</protein>
<evidence type="ECO:0000256" key="3">
    <source>
        <dbReference type="ARBA" id="ARBA00022679"/>
    </source>
</evidence>
<reference evidence="10 11" key="1">
    <citation type="submission" date="2019-08" db="EMBL/GenBank/DDBJ databases">
        <title>In-depth cultivation of the pig gut microbiome towards novel bacterial diversity and tailored functional studies.</title>
        <authorList>
            <person name="Wylensek D."/>
            <person name="Hitch T.C.A."/>
            <person name="Clavel T."/>
        </authorList>
    </citation>
    <scope>NUCLEOTIDE SEQUENCE [LARGE SCALE GENOMIC DNA]</scope>
    <source>
        <strain evidence="10 11">Bifido-178-WT-2B</strain>
    </source>
</reference>
<evidence type="ECO:0000313" key="10">
    <source>
        <dbReference type="EMBL" id="MST87220.1"/>
    </source>
</evidence>
<gene>
    <name evidence="10" type="ORF">FYJ62_06115</name>
</gene>
<feature type="domain" description="Thiolase C-terminal" evidence="9">
    <location>
        <begin position="248"/>
        <end position="368"/>
    </location>
</feature>
<feature type="domain" description="Thiolase N-terminal" evidence="8">
    <location>
        <begin position="4"/>
        <end position="239"/>
    </location>
</feature>
<keyword evidence="4 7" id="KW-0012">Acyltransferase</keyword>
<dbReference type="Gene3D" id="3.40.47.10">
    <property type="match status" value="2"/>
</dbReference>
<dbReference type="InterPro" id="IPR020616">
    <property type="entry name" value="Thiolase_N"/>
</dbReference>
<keyword evidence="3 7" id="KW-0808">Transferase</keyword>
<feature type="active site" description="Acyl-thioester intermediate" evidence="6">
    <location>
        <position position="88"/>
    </location>
</feature>
<dbReference type="InterPro" id="IPR016039">
    <property type="entry name" value="Thiolase-like"/>
</dbReference>
<evidence type="ECO:0000256" key="2">
    <source>
        <dbReference type="ARBA" id="ARBA00012705"/>
    </source>
</evidence>
<dbReference type="PROSITE" id="PS00737">
    <property type="entry name" value="THIOLASE_2"/>
    <property type="match status" value="1"/>
</dbReference>
<dbReference type="PIRSF" id="PIRSF000429">
    <property type="entry name" value="Ac-CoA_Ac_transf"/>
    <property type="match status" value="1"/>
</dbReference>
<dbReference type="InterPro" id="IPR020610">
    <property type="entry name" value="Thiolase_AS"/>
</dbReference>
<evidence type="ECO:0000256" key="6">
    <source>
        <dbReference type="PIRSR" id="PIRSR000429-1"/>
    </source>
</evidence>
<organism evidence="10 11">
    <name type="scientific">Lactobacillus porci</name>
    <dbReference type="NCBI Taxonomy" id="2012477"/>
    <lineage>
        <taxon>Bacteria</taxon>
        <taxon>Bacillati</taxon>
        <taxon>Bacillota</taxon>
        <taxon>Bacilli</taxon>
        <taxon>Lactobacillales</taxon>
        <taxon>Lactobacillaceae</taxon>
        <taxon>Lactobacillus</taxon>
    </lineage>
</organism>
<dbReference type="PROSITE" id="PS00098">
    <property type="entry name" value="THIOLASE_1"/>
    <property type="match status" value="1"/>
</dbReference>
<dbReference type="Proteomes" id="UP000438120">
    <property type="component" value="Unassembled WGS sequence"/>
</dbReference>
<evidence type="ECO:0000313" key="11">
    <source>
        <dbReference type="Proteomes" id="UP000438120"/>
    </source>
</evidence>
<sequence length="370" mass="39515">MQEIYVVAAKRTPFGRYHKQLADFSAVELGEIALEGALQEAGLDAEALDALFMGNVLSAGLGQNMARQVALNTGMCQDSVATSINEVCGSSLKAVRLAQAQMAIGDLGLVAVGGSESMTNLPKDLMMKDGLIDAFSKKPMGITAENVAKRDHITRHDQDAFSLASHQKATKAWQEGKFADEVITIMDDEHEITHDESVRPDTSMEALANLKTSFMEDGTVTAGNASPVTDGASMIILATGDKVKEYDLKPLAKLGAYSEIGYDPEFMGYGPYYAIRRLFEKTGRGQADYDFFEINEAFAATTLAVIRDLDLPMDKVNPQGGAIALGHPLGASGTRLLGTAVRQLQRGGERAVVSLCIGGGLAIAFEVEKA</sequence>
<dbReference type="PANTHER" id="PTHR18919:SF107">
    <property type="entry name" value="ACETYL-COA ACETYLTRANSFERASE, CYTOSOLIC"/>
    <property type="match status" value="1"/>
</dbReference>
<dbReference type="EMBL" id="VUMX01000014">
    <property type="protein sequence ID" value="MST87220.1"/>
    <property type="molecule type" value="Genomic_DNA"/>
</dbReference>
<keyword evidence="11" id="KW-1185">Reference proteome</keyword>
<evidence type="ECO:0000256" key="5">
    <source>
        <dbReference type="ARBA" id="ARBA00030755"/>
    </source>
</evidence>
<dbReference type="InterPro" id="IPR002155">
    <property type="entry name" value="Thiolase"/>
</dbReference>
<dbReference type="AlphaFoldDB" id="A0A6A8MEK8"/>
<dbReference type="InterPro" id="IPR020615">
    <property type="entry name" value="Thiolase_acyl_enz_int_AS"/>
</dbReference>
<dbReference type="PANTHER" id="PTHR18919">
    <property type="entry name" value="ACETYL-COA C-ACYLTRANSFERASE"/>
    <property type="match status" value="1"/>
</dbReference>
<name>A0A6A8MEK8_9LACO</name>
<dbReference type="Pfam" id="PF00108">
    <property type="entry name" value="Thiolase_N"/>
    <property type="match status" value="1"/>
</dbReference>
<dbReference type="RefSeq" id="WP_154548800.1">
    <property type="nucleotide sequence ID" value="NZ_VUMX01000014.1"/>
</dbReference>
<proteinExistence type="inferred from homology"/>
<accession>A0A6A8MEK8</accession>
<evidence type="ECO:0000256" key="1">
    <source>
        <dbReference type="ARBA" id="ARBA00010982"/>
    </source>
</evidence>
<feature type="active site" description="Proton acceptor" evidence="6">
    <location>
        <position position="356"/>
    </location>
</feature>
<evidence type="ECO:0000259" key="8">
    <source>
        <dbReference type="Pfam" id="PF00108"/>
    </source>
</evidence>
<evidence type="ECO:0000256" key="4">
    <source>
        <dbReference type="ARBA" id="ARBA00023315"/>
    </source>
</evidence>
<dbReference type="InterPro" id="IPR020617">
    <property type="entry name" value="Thiolase_C"/>
</dbReference>
<dbReference type="Pfam" id="PF02803">
    <property type="entry name" value="Thiolase_C"/>
    <property type="match status" value="1"/>
</dbReference>
<dbReference type="InterPro" id="IPR020613">
    <property type="entry name" value="Thiolase_CS"/>
</dbReference>
<comment type="caution">
    <text evidence="10">The sequence shown here is derived from an EMBL/GenBank/DDBJ whole genome shotgun (WGS) entry which is preliminary data.</text>
</comment>
<dbReference type="GO" id="GO:0003985">
    <property type="term" value="F:acetyl-CoA C-acetyltransferase activity"/>
    <property type="evidence" value="ECO:0007669"/>
    <property type="project" value="UniProtKB-EC"/>
</dbReference>
<comment type="similarity">
    <text evidence="1 7">Belongs to the thiolase-like superfamily. Thiolase family.</text>
</comment>
<feature type="active site" description="Proton acceptor" evidence="6">
    <location>
        <position position="327"/>
    </location>
</feature>